<dbReference type="EMBL" id="BLTE01000016">
    <property type="protein sequence ID" value="GFK95357.1"/>
    <property type="molecule type" value="Genomic_DNA"/>
</dbReference>
<evidence type="ECO:0000313" key="5">
    <source>
        <dbReference type="EMBL" id="GFK95357.1"/>
    </source>
</evidence>
<proteinExistence type="predicted"/>
<dbReference type="Pfam" id="PF00005">
    <property type="entry name" value="ABC_tran"/>
    <property type="match status" value="1"/>
</dbReference>
<name>A0A6V8M0G8_9BACT</name>
<keyword evidence="2" id="KW-0547">Nucleotide-binding</keyword>
<dbReference type="AlphaFoldDB" id="A0A6V8M0G8"/>
<dbReference type="PROSITE" id="PS00211">
    <property type="entry name" value="ABC_TRANSPORTER_1"/>
    <property type="match status" value="1"/>
</dbReference>
<reference evidence="5 6" key="1">
    <citation type="submission" date="2020-04" db="EMBL/GenBank/DDBJ databases">
        <authorList>
            <consortium name="Desulfovibrio sp. FSS-1 genome sequencing consortium"/>
            <person name="Shimoshige H."/>
            <person name="Kobayashi H."/>
            <person name="Maekawa T."/>
        </authorList>
    </citation>
    <scope>NUCLEOTIDE SEQUENCE [LARGE SCALE GENOMIC DNA]</scope>
    <source>
        <strain evidence="5 6">SIID29052-01</strain>
    </source>
</reference>
<dbReference type="SUPFAM" id="SSF52540">
    <property type="entry name" value="P-loop containing nucleoside triphosphate hydrolases"/>
    <property type="match status" value="1"/>
</dbReference>
<evidence type="ECO:0000256" key="2">
    <source>
        <dbReference type="ARBA" id="ARBA00022741"/>
    </source>
</evidence>
<dbReference type="InterPro" id="IPR003593">
    <property type="entry name" value="AAA+_ATPase"/>
</dbReference>
<reference evidence="5 6" key="2">
    <citation type="submission" date="2020-05" db="EMBL/GenBank/DDBJ databases">
        <title>Draft genome sequence of Desulfovibrio sp. strainFSS-1.</title>
        <authorList>
            <person name="Shimoshige H."/>
            <person name="Kobayashi H."/>
            <person name="Maekawa T."/>
        </authorList>
    </citation>
    <scope>NUCLEOTIDE SEQUENCE [LARGE SCALE GENOMIC DNA]</scope>
    <source>
        <strain evidence="5 6">SIID29052-01</strain>
    </source>
</reference>
<keyword evidence="1" id="KW-0813">Transport</keyword>
<accession>A0A6V8M0G8</accession>
<dbReference type="PROSITE" id="PS50893">
    <property type="entry name" value="ABC_TRANSPORTER_2"/>
    <property type="match status" value="1"/>
</dbReference>
<keyword evidence="3 5" id="KW-0067">ATP-binding</keyword>
<protein>
    <submittedName>
        <fullName evidence="5">Putative ribonucleotide transport ATP-binding protein mkl</fullName>
    </submittedName>
</protein>
<feature type="domain" description="ABC transporter" evidence="4">
    <location>
        <begin position="14"/>
        <end position="250"/>
    </location>
</feature>
<organism evidence="5 6">
    <name type="scientific">Fundidesulfovibrio magnetotacticus</name>
    <dbReference type="NCBI Taxonomy" id="2730080"/>
    <lineage>
        <taxon>Bacteria</taxon>
        <taxon>Pseudomonadati</taxon>
        <taxon>Thermodesulfobacteriota</taxon>
        <taxon>Desulfovibrionia</taxon>
        <taxon>Desulfovibrionales</taxon>
        <taxon>Desulfovibrionaceae</taxon>
        <taxon>Fundidesulfovibrio</taxon>
    </lineage>
</organism>
<dbReference type="PANTHER" id="PTHR43023:SF3">
    <property type="entry name" value="PROTEIN TRIGALACTOSYLDIACYLGLYCEROL 3, CHLOROPLASTIC"/>
    <property type="match status" value="1"/>
</dbReference>
<keyword evidence="6" id="KW-1185">Reference proteome</keyword>
<evidence type="ECO:0000256" key="3">
    <source>
        <dbReference type="ARBA" id="ARBA00022840"/>
    </source>
</evidence>
<dbReference type="SMART" id="SM00382">
    <property type="entry name" value="AAA"/>
    <property type="match status" value="1"/>
</dbReference>
<evidence type="ECO:0000259" key="4">
    <source>
        <dbReference type="PROSITE" id="PS50893"/>
    </source>
</evidence>
<comment type="caution">
    <text evidence="5">The sequence shown here is derived from an EMBL/GenBank/DDBJ whole genome shotgun (WGS) entry which is preliminary data.</text>
</comment>
<dbReference type="PANTHER" id="PTHR43023">
    <property type="entry name" value="PROTEIN TRIGALACTOSYLDIACYLGLYCEROL 3, CHLOROPLASTIC"/>
    <property type="match status" value="1"/>
</dbReference>
<gene>
    <name evidence="5" type="primary">mkl_2</name>
    <name evidence="5" type="ORF">NNJEOMEG_03219</name>
</gene>
<dbReference type="InterPro" id="IPR027417">
    <property type="entry name" value="P-loop_NTPase"/>
</dbReference>
<evidence type="ECO:0000313" key="6">
    <source>
        <dbReference type="Proteomes" id="UP000494245"/>
    </source>
</evidence>
<dbReference type="RefSeq" id="WP_173086293.1">
    <property type="nucleotide sequence ID" value="NZ_BLTE01000016.1"/>
</dbReference>
<sequence>MDTDWTTTHAAPDIVLDAIRVGYQEREILKGISAVLPRGRISVILGGSGGGKSTLLKAILGLLPPTSGRVLLGGYDLYALQADQLREIRKRLGVLFQDGALLGSLPLGENIALPIREHTNLDEDLIETMVRMKLSLVGLDAFMDFFPNQLSGGMRKRAGLARALALDPKVLLCDEPTSGLDPITAADLDRLILDLKEAFGMTIVVVSHDLESVYTIADHVVVLNKGAMVFQGDPAHLRQSEDPFLVQFLNRLPNRERHRPQAVG</sequence>
<dbReference type="InterPro" id="IPR017871">
    <property type="entry name" value="ABC_transporter-like_CS"/>
</dbReference>
<dbReference type="GO" id="GO:0016887">
    <property type="term" value="F:ATP hydrolysis activity"/>
    <property type="evidence" value="ECO:0007669"/>
    <property type="project" value="InterPro"/>
</dbReference>
<dbReference type="Gene3D" id="3.40.50.300">
    <property type="entry name" value="P-loop containing nucleotide triphosphate hydrolases"/>
    <property type="match status" value="1"/>
</dbReference>
<dbReference type="InterPro" id="IPR003439">
    <property type="entry name" value="ABC_transporter-like_ATP-bd"/>
</dbReference>
<evidence type="ECO:0000256" key="1">
    <source>
        <dbReference type="ARBA" id="ARBA00022448"/>
    </source>
</evidence>
<dbReference type="Proteomes" id="UP000494245">
    <property type="component" value="Unassembled WGS sequence"/>
</dbReference>
<dbReference type="GO" id="GO:0005524">
    <property type="term" value="F:ATP binding"/>
    <property type="evidence" value="ECO:0007669"/>
    <property type="project" value="UniProtKB-KW"/>
</dbReference>